<comment type="caution">
    <text evidence="5">The sequence shown here is derived from an EMBL/GenBank/DDBJ whole genome shotgun (WGS) entry which is preliminary data.</text>
</comment>
<name>A0A9K3PEL6_9STRA</name>
<comment type="similarity">
    <text evidence="1">Belongs to the peptidase S33 family. ABHD4/ABHD5 subfamily.</text>
</comment>
<keyword evidence="2" id="KW-0732">Signal</keyword>
<dbReference type="OrthoDB" id="190201at2759"/>
<evidence type="ECO:0000313" key="7">
    <source>
        <dbReference type="Proteomes" id="UP000693970"/>
    </source>
</evidence>
<dbReference type="PANTHER" id="PTHR42886">
    <property type="entry name" value="RE40534P-RELATED"/>
    <property type="match status" value="1"/>
</dbReference>
<dbReference type="Proteomes" id="UP000693970">
    <property type="component" value="Unassembled WGS sequence"/>
</dbReference>
<feature type="chain" id="PRO_5039844520" evidence="2">
    <location>
        <begin position="25"/>
        <end position="379"/>
    </location>
</feature>
<organism evidence="5 7">
    <name type="scientific">Nitzschia inconspicua</name>
    <dbReference type="NCBI Taxonomy" id="303405"/>
    <lineage>
        <taxon>Eukaryota</taxon>
        <taxon>Sar</taxon>
        <taxon>Stramenopiles</taxon>
        <taxon>Ochrophyta</taxon>
        <taxon>Bacillariophyta</taxon>
        <taxon>Bacillariophyceae</taxon>
        <taxon>Bacillariophycidae</taxon>
        <taxon>Bacillariales</taxon>
        <taxon>Bacillariaceae</taxon>
        <taxon>Nitzschia</taxon>
    </lineage>
</organism>
<dbReference type="Pfam" id="PF00561">
    <property type="entry name" value="Abhydrolase_1"/>
    <property type="match status" value="1"/>
</dbReference>
<evidence type="ECO:0000313" key="4">
    <source>
        <dbReference type="EMBL" id="KAG7336734.1"/>
    </source>
</evidence>
<dbReference type="EMBL" id="JAGRRH010000022">
    <property type="protein sequence ID" value="KAG7344697.1"/>
    <property type="molecule type" value="Genomic_DNA"/>
</dbReference>
<gene>
    <name evidence="6" type="ORF">IV203_028151</name>
    <name evidence="4" type="ORF">IV203_028175</name>
    <name evidence="5" type="ORF">IV203_032228</name>
</gene>
<sequence>MTSCVPTFLFFGCALLYWAYKVFRGPTYKPGSVAKKSVDDPSTFDDCSLYSKTTDAGNKWVMPGQINIFYFEPSIEKKGITPTIAVHGGPGIAPQQSWKLFSGNNNAFLPNFFLYHARGCGYSTRPFHQWPTPGKMWPGIQTLEQTLGIGQQVADIERIRRRLAVVSGQDIATFQINLIGHSFGGFISTLYATEFPQHVRSVVLLEPAGVMKLPNPQSDLFAMVRNGLEGNPHHLDEFDDWFREYMDFSTLPQQTETTLARRQFEFAQHYDRAAPKTDNESLPPTPMGMIGGMAAYATFASMGMEHDYTTACHDRLKDSTFPVTIVHGSKDMAPEDVSRSYCQLFPTTNVTYKIIEGANHFLFDHPDIVPIVQEALTMK</sequence>
<dbReference type="EMBL" id="JAGRRH010000109">
    <property type="protein sequence ID" value="KAG7336734.1"/>
    <property type="molecule type" value="Genomic_DNA"/>
</dbReference>
<dbReference type="EMBL" id="JAGRRH010000005">
    <property type="protein sequence ID" value="KAG7370405.1"/>
    <property type="molecule type" value="Genomic_DNA"/>
</dbReference>
<dbReference type="PANTHER" id="PTHR42886:SF29">
    <property type="entry name" value="PUMMELIG, ISOFORM A"/>
    <property type="match status" value="1"/>
</dbReference>
<reference evidence="5" key="2">
    <citation type="submission" date="2021-04" db="EMBL/GenBank/DDBJ databases">
        <authorList>
            <person name="Podell S."/>
        </authorList>
    </citation>
    <scope>NUCLEOTIDE SEQUENCE</scope>
    <source>
        <strain evidence="5">Hildebrandi</strain>
    </source>
</reference>
<feature type="signal peptide" evidence="2">
    <location>
        <begin position="1"/>
        <end position="24"/>
    </location>
</feature>
<evidence type="ECO:0000313" key="6">
    <source>
        <dbReference type="EMBL" id="KAG7370405.1"/>
    </source>
</evidence>
<dbReference type="GO" id="GO:0016787">
    <property type="term" value="F:hydrolase activity"/>
    <property type="evidence" value="ECO:0007669"/>
    <property type="project" value="UniProtKB-KW"/>
</dbReference>
<reference evidence="5" key="1">
    <citation type="journal article" date="2021" name="Sci. Rep.">
        <title>Diploid genomic architecture of Nitzschia inconspicua, an elite biomass production diatom.</title>
        <authorList>
            <person name="Oliver A."/>
            <person name="Podell S."/>
            <person name="Pinowska A."/>
            <person name="Traller J.C."/>
            <person name="Smith S.R."/>
            <person name="McClure R."/>
            <person name="Beliaev A."/>
            <person name="Bohutskyi P."/>
            <person name="Hill E.A."/>
            <person name="Rabines A."/>
            <person name="Zheng H."/>
            <person name="Allen L.Z."/>
            <person name="Kuo A."/>
            <person name="Grigoriev I.V."/>
            <person name="Allen A.E."/>
            <person name="Hazlebeck D."/>
            <person name="Allen E.E."/>
        </authorList>
    </citation>
    <scope>NUCLEOTIDE SEQUENCE</scope>
    <source>
        <strain evidence="5">Hildebrandi</strain>
    </source>
</reference>
<accession>A0A9K3PEL6</accession>
<feature type="domain" description="AB hydrolase-1" evidence="3">
    <location>
        <begin position="86"/>
        <end position="364"/>
    </location>
</feature>
<evidence type="ECO:0000256" key="1">
    <source>
        <dbReference type="ARBA" id="ARBA00038097"/>
    </source>
</evidence>
<evidence type="ECO:0000259" key="3">
    <source>
        <dbReference type="Pfam" id="PF00561"/>
    </source>
</evidence>
<dbReference type="InterPro" id="IPR000073">
    <property type="entry name" value="AB_hydrolase_1"/>
</dbReference>
<evidence type="ECO:0000313" key="5">
    <source>
        <dbReference type="EMBL" id="KAG7344697.1"/>
    </source>
</evidence>
<evidence type="ECO:0000256" key="2">
    <source>
        <dbReference type="SAM" id="SignalP"/>
    </source>
</evidence>
<keyword evidence="7" id="KW-1185">Reference proteome</keyword>
<protein>
    <submittedName>
        <fullName evidence="5">Alpha/beta fold family hydrolase</fullName>
    </submittedName>
</protein>
<dbReference type="AlphaFoldDB" id="A0A9K3PEL6"/>
<keyword evidence="5" id="KW-0378">Hydrolase</keyword>
<proteinExistence type="inferred from homology"/>